<evidence type="ECO:0000256" key="1">
    <source>
        <dbReference type="ARBA" id="ARBA00004173"/>
    </source>
</evidence>
<keyword evidence="11" id="KW-0496">Mitochondrion</keyword>
<dbReference type="InterPro" id="IPR027417">
    <property type="entry name" value="P-loop_NTPase"/>
</dbReference>
<dbReference type="Pfam" id="PF04548">
    <property type="entry name" value="AIG1"/>
    <property type="match status" value="1"/>
</dbReference>
<sequence length="181" mass="19125">MAEKPESPAAGGSAEVRVVLLGHTGSGRSSSGNTILGRSAFWTDVSPVSVTKHCQRSEGVVDGRSLRVIDTPGFFHTCLSPSEVRAELARCVELSAPGPHAFLLVLRAGRVTRECSAALDWISAAFGPQALSFTIVLITCGDALGAKPAGDFLKESEELWEFTCRCAGGYHVFDNIKGTTT</sequence>
<dbReference type="GO" id="GO:0005525">
    <property type="term" value="F:GTP binding"/>
    <property type="evidence" value="ECO:0007669"/>
    <property type="project" value="UniProtKB-KW"/>
</dbReference>
<evidence type="ECO:0000256" key="3">
    <source>
        <dbReference type="ARBA" id="ARBA00004514"/>
    </source>
</evidence>
<evidence type="ECO:0000256" key="14">
    <source>
        <dbReference type="ARBA" id="ARBA00073539"/>
    </source>
</evidence>
<keyword evidence="8" id="KW-0547">Nucleotide-binding</keyword>
<evidence type="ECO:0000256" key="2">
    <source>
        <dbReference type="ARBA" id="ARBA00004240"/>
    </source>
</evidence>
<keyword evidence="7" id="KW-0677">Repeat</keyword>
<evidence type="ECO:0000259" key="16">
    <source>
        <dbReference type="PROSITE" id="PS51720"/>
    </source>
</evidence>
<reference evidence="17" key="2">
    <citation type="submission" date="2025-09" db="UniProtKB">
        <authorList>
            <consortium name="Ensembl"/>
        </authorList>
    </citation>
    <scope>IDENTIFICATION</scope>
</reference>
<keyword evidence="10" id="KW-0333">Golgi apparatus</keyword>
<evidence type="ECO:0000313" key="18">
    <source>
        <dbReference type="Proteomes" id="UP000694427"/>
    </source>
</evidence>
<evidence type="ECO:0000256" key="11">
    <source>
        <dbReference type="ARBA" id="ARBA00023128"/>
    </source>
</evidence>
<dbReference type="Gene3D" id="3.40.50.300">
    <property type="entry name" value="P-loop containing nucleotide triphosphate hydrolases"/>
    <property type="match status" value="1"/>
</dbReference>
<dbReference type="Ensembl" id="ENSCCRT00010016586.1">
    <property type="protein sequence ID" value="ENSCCRP00010015241.1"/>
    <property type="gene ID" value="ENSCCRG00010006547.1"/>
</dbReference>
<dbReference type="InterPro" id="IPR045058">
    <property type="entry name" value="GIMA/IAN/Toc"/>
</dbReference>
<evidence type="ECO:0000256" key="15">
    <source>
        <dbReference type="ARBA" id="ARBA00077278"/>
    </source>
</evidence>
<evidence type="ECO:0000256" key="8">
    <source>
        <dbReference type="ARBA" id="ARBA00022741"/>
    </source>
</evidence>
<evidence type="ECO:0000313" key="17">
    <source>
        <dbReference type="Ensembl" id="ENSCCRP00010015241.1"/>
    </source>
</evidence>
<evidence type="ECO:0000256" key="6">
    <source>
        <dbReference type="ARBA" id="ARBA00022490"/>
    </source>
</evidence>
<keyword evidence="9" id="KW-0256">Endoplasmic reticulum</keyword>
<dbReference type="FunFam" id="3.40.50.300:FF:000536">
    <property type="entry name" value="GTPase IMAP family member 8"/>
    <property type="match status" value="1"/>
</dbReference>
<proteinExistence type="inferred from homology"/>
<keyword evidence="18" id="KW-1185">Reference proteome</keyword>
<dbReference type="AlphaFoldDB" id="A0A8C1GX12"/>
<keyword evidence="6" id="KW-0963">Cytoplasm</keyword>
<comment type="similarity">
    <text evidence="5">Belongs to the TRAFAC class TrmE-Era-EngA-EngB-Septin-like GTPase superfamily. AIG1/Toc34/Toc159-like paraseptin GTPase family. IAN subfamily.</text>
</comment>
<feature type="domain" description="AIG1-type G" evidence="16">
    <location>
        <begin position="13"/>
        <end position="181"/>
    </location>
</feature>
<dbReference type="GO" id="GO:0005829">
    <property type="term" value="C:cytosol"/>
    <property type="evidence" value="ECO:0007669"/>
    <property type="project" value="UniProtKB-SubCell"/>
</dbReference>
<reference evidence="17" key="1">
    <citation type="submission" date="2025-08" db="UniProtKB">
        <authorList>
            <consortium name="Ensembl"/>
        </authorList>
    </citation>
    <scope>IDENTIFICATION</scope>
</reference>
<organism evidence="17 18">
    <name type="scientific">Cyprinus carpio</name>
    <name type="common">Common carp</name>
    <dbReference type="NCBI Taxonomy" id="7962"/>
    <lineage>
        <taxon>Eukaryota</taxon>
        <taxon>Metazoa</taxon>
        <taxon>Chordata</taxon>
        <taxon>Craniata</taxon>
        <taxon>Vertebrata</taxon>
        <taxon>Euteleostomi</taxon>
        <taxon>Actinopterygii</taxon>
        <taxon>Neopterygii</taxon>
        <taxon>Teleostei</taxon>
        <taxon>Ostariophysi</taxon>
        <taxon>Cypriniformes</taxon>
        <taxon>Cyprinidae</taxon>
        <taxon>Cyprininae</taxon>
        <taxon>Cyprinus</taxon>
    </lineage>
</organism>
<keyword evidence="12" id="KW-0342">GTP-binding</keyword>
<name>A0A8C1GX12_CYPCA</name>
<comment type="subcellular location">
    <subcellularLocation>
        <location evidence="3">Cytoplasm</location>
        <location evidence="3">Cytosol</location>
    </subcellularLocation>
    <subcellularLocation>
        <location evidence="2">Endoplasmic reticulum</location>
    </subcellularLocation>
    <subcellularLocation>
        <location evidence="4">Golgi apparatus</location>
    </subcellularLocation>
    <subcellularLocation>
        <location evidence="1">Mitochondrion</location>
    </subcellularLocation>
</comment>
<evidence type="ECO:0000256" key="13">
    <source>
        <dbReference type="ARBA" id="ARBA00056809"/>
    </source>
</evidence>
<dbReference type="InterPro" id="IPR006703">
    <property type="entry name" value="G_AIG1"/>
</dbReference>
<dbReference type="Proteomes" id="UP000694427">
    <property type="component" value="Unplaced"/>
</dbReference>
<dbReference type="PANTHER" id="PTHR10903:SF188">
    <property type="entry name" value="GTPASE IMAP FAMILY MEMBER 2-LIKE-RELATED"/>
    <property type="match status" value="1"/>
</dbReference>
<accession>A0A8C1GX12</accession>
<dbReference type="GO" id="GO:0005794">
    <property type="term" value="C:Golgi apparatus"/>
    <property type="evidence" value="ECO:0007669"/>
    <property type="project" value="UniProtKB-SubCell"/>
</dbReference>
<dbReference type="SUPFAM" id="SSF52540">
    <property type="entry name" value="P-loop containing nucleoside triphosphate hydrolases"/>
    <property type="match status" value="1"/>
</dbReference>
<protein>
    <recommendedName>
        <fullName evidence="14">GTPase IMAP family member 8</fullName>
    </recommendedName>
    <alternativeName>
        <fullName evidence="15">Immune-associated nucleotide-binding protein 9</fullName>
    </alternativeName>
</protein>
<dbReference type="PROSITE" id="PS51720">
    <property type="entry name" value="G_AIG1"/>
    <property type="match status" value="1"/>
</dbReference>
<evidence type="ECO:0000256" key="5">
    <source>
        <dbReference type="ARBA" id="ARBA00008535"/>
    </source>
</evidence>
<evidence type="ECO:0000256" key="4">
    <source>
        <dbReference type="ARBA" id="ARBA00004555"/>
    </source>
</evidence>
<dbReference type="GO" id="GO:0005739">
    <property type="term" value="C:mitochondrion"/>
    <property type="evidence" value="ECO:0007669"/>
    <property type="project" value="UniProtKB-SubCell"/>
</dbReference>
<evidence type="ECO:0000256" key="9">
    <source>
        <dbReference type="ARBA" id="ARBA00022824"/>
    </source>
</evidence>
<comment type="function">
    <text evidence="13">Exerts an anti-apoptotic effect in the immune system and is involved in responses to infections.</text>
</comment>
<dbReference type="GO" id="GO:0005783">
    <property type="term" value="C:endoplasmic reticulum"/>
    <property type="evidence" value="ECO:0007669"/>
    <property type="project" value="UniProtKB-SubCell"/>
</dbReference>
<evidence type="ECO:0000256" key="7">
    <source>
        <dbReference type="ARBA" id="ARBA00022737"/>
    </source>
</evidence>
<dbReference type="PANTHER" id="PTHR10903">
    <property type="entry name" value="GTPASE, IMAP FAMILY MEMBER-RELATED"/>
    <property type="match status" value="1"/>
</dbReference>
<evidence type="ECO:0000256" key="12">
    <source>
        <dbReference type="ARBA" id="ARBA00023134"/>
    </source>
</evidence>
<evidence type="ECO:0000256" key="10">
    <source>
        <dbReference type="ARBA" id="ARBA00023034"/>
    </source>
</evidence>